<dbReference type="Pfam" id="PF00355">
    <property type="entry name" value="Rieske"/>
    <property type="match status" value="1"/>
</dbReference>
<keyword evidence="2" id="KW-0001">2Fe-2S</keyword>
<accession>A0A3S2ZB66</accession>
<dbReference type="InterPro" id="IPR017941">
    <property type="entry name" value="Rieske_2Fe-2S"/>
</dbReference>
<dbReference type="PANTHER" id="PTHR43756:SF5">
    <property type="entry name" value="CHOLINE MONOOXYGENASE, CHLOROPLASTIC"/>
    <property type="match status" value="1"/>
</dbReference>
<keyword evidence="3" id="KW-0479">Metal-binding</keyword>
<comment type="caution">
    <text evidence="8">The sequence shown here is derived from an EMBL/GenBank/DDBJ whole genome shotgun (WGS) entry which is preliminary data.</text>
</comment>
<gene>
    <name evidence="8" type="ORF">EOI86_03810</name>
</gene>
<dbReference type="GO" id="GO:0051537">
    <property type="term" value="F:2 iron, 2 sulfur cluster binding"/>
    <property type="evidence" value="ECO:0007669"/>
    <property type="project" value="UniProtKB-KW"/>
</dbReference>
<organism evidence="8 9">
    <name type="scientific">Hwanghaeella grinnelliae</name>
    <dbReference type="NCBI Taxonomy" id="2500179"/>
    <lineage>
        <taxon>Bacteria</taxon>
        <taxon>Pseudomonadati</taxon>
        <taxon>Pseudomonadota</taxon>
        <taxon>Alphaproteobacteria</taxon>
        <taxon>Rhodospirillales</taxon>
        <taxon>Rhodospirillaceae</taxon>
        <taxon>Hwanghaeella</taxon>
    </lineage>
</organism>
<evidence type="ECO:0000256" key="4">
    <source>
        <dbReference type="ARBA" id="ARBA00023002"/>
    </source>
</evidence>
<keyword evidence="5" id="KW-0408">Iron</keyword>
<dbReference type="SUPFAM" id="SSF50022">
    <property type="entry name" value="ISP domain"/>
    <property type="match status" value="1"/>
</dbReference>
<evidence type="ECO:0000256" key="2">
    <source>
        <dbReference type="ARBA" id="ARBA00022714"/>
    </source>
</evidence>
<dbReference type="GO" id="GO:0051213">
    <property type="term" value="F:dioxygenase activity"/>
    <property type="evidence" value="ECO:0007669"/>
    <property type="project" value="UniProtKB-KW"/>
</dbReference>
<dbReference type="Gene3D" id="3.90.380.10">
    <property type="entry name" value="Naphthalene 1,2-dioxygenase Alpha Subunit, Chain A, domain 1"/>
    <property type="match status" value="2"/>
</dbReference>
<dbReference type="PRINTS" id="PR00090">
    <property type="entry name" value="RNGDIOXGNASE"/>
</dbReference>
<evidence type="ECO:0000256" key="6">
    <source>
        <dbReference type="ARBA" id="ARBA00023014"/>
    </source>
</evidence>
<keyword evidence="8" id="KW-0223">Dioxygenase</keyword>
<dbReference type="CDD" id="cd00680">
    <property type="entry name" value="RHO_alpha_C"/>
    <property type="match status" value="1"/>
</dbReference>
<dbReference type="AlphaFoldDB" id="A0A3S2ZB66"/>
<sequence>MIEGLQPALEAVGQPIEFAKGLPNELFTSDRYFAMERDQLFGRSWAVIGAGIDVPNPGDLKPVTFMGLPLLMVRNKAGEIGVFHNVCSHRGLELVNEKKNVSRLIRCPYHAWSFTLDGDLNQTPGIGGPGVNTCPGFEKAKHGLKPIRSAVWMDMVFVNLSGDAQPFEDFIAPLNERWHDYDFGLLAHGGTHSSWTMELGANWKFGVENHCDGYHLPMVHPELNAVSRLEDHYPIVGPEGYYAGQGSLAYNAMRPNNAPALPHFPRISADRQTVSEYISLFPNATIGVHIDHVWVLWFDPVSPSRTVERMEIYYPGKQVAGTDYTPVREEVHRFWYKVFQEDLWAVEGLQRGRSSPGFAGGAFSPAMDGPSHSFHKWAAASLLENAGLATAH</sequence>
<dbReference type="InterPro" id="IPR036922">
    <property type="entry name" value="Rieske_2Fe-2S_sf"/>
</dbReference>
<dbReference type="GO" id="GO:0005506">
    <property type="term" value="F:iron ion binding"/>
    <property type="evidence" value="ECO:0007669"/>
    <property type="project" value="InterPro"/>
</dbReference>
<keyword evidence="6" id="KW-0411">Iron-sulfur</keyword>
<dbReference type="PANTHER" id="PTHR43756">
    <property type="entry name" value="CHOLINE MONOOXYGENASE, CHLOROPLASTIC"/>
    <property type="match status" value="1"/>
</dbReference>
<keyword evidence="9" id="KW-1185">Reference proteome</keyword>
<evidence type="ECO:0000259" key="7">
    <source>
        <dbReference type="PROSITE" id="PS51296"/>
    </source>
</evidence>
<evidence type="ECO:0000313" key="8">
    <source>
        <dbReference type="EMBL" id="RVU39738.1"/>
    </source>
</evidence>
<keyword evidence="4" id="KW-0560">Oxidoreductase</keyword>
<name>A0A3S2ZB66_9PROT</name>
<evidence type="ECO:0000256" key="1">
    <source>
        <dbReference type="ARBA" id="ARBA00001962"/>
    </source>
</evidence>
<dbReference type="InterPro" id="IPR015879">
    <property type="entry name" value="Ring_hydroxy_dOase_asu_C_dom"/>
</dbReference>
<dbReference type="Proteomes" id="UP000287447">
    <property type="component" value="Unassembled WGS sequence"/>
</dbReference>
<proteinExistence type="predicted"/>
<dbReference type="EMBL" id="SADE01000001">
    <property type="protein sequence ID" value="RVU39738.1"/>
    <property type="molecule type" value="Genomic_DNA"/>
</dbReference>
<protein>
    <submittedName>
        <fullName evidence="8">Aromatic ring-hydroxylating dioxygenase subunit alpha</fullName>
    </submittedName>
</protein>
<dbReference type="InterPro" id="IPR001663">
    <property type="entry name" value="Rng_hydr_dOase-A"/>
</dbReference>
<dbReference type="PROSITE" id="PS51296">
    <property type="entry name" value="RIESKE"/>
    <property type="match status" value="1"/>
</dbReference>
<dbReference type="Gene3D" id="2.102.10.10">
    <property type="entry name" value="Rieske [2Fe-2S] iron-sulphur domain"/>
    <property type="match status" value="1"/>
</dbReference>
<dbReference type="OrthoDB" id="7456916at2"/>
<dbReference type="Pfam" id="PF00848">
    <property type="entry name" value="Ring_hydroxyl_A"/>
    <property type="match status" value="1"/>
</dbReference>
<evidence type="ECO:0000313" key="9">
    <source>
        <dbReference type="Proteomes" id="UP000287447"/>
    </source>
</evidence>
<reference evidence="9" key="1">
    <citation type="submission" date="2019-01" db="EMBL/GenBank/DDBJ databases">
        <title>Gri0909 isolated from a small marine red alga.</title>
        <authorList>
            <person name="Kim J."/>
            <person name="Jeong S.E."/>
            <person name="Jeon C.O."/>
        </authorList>
    </citation>
    <scope>NUCLEOTIDE SEQUENCE [LARGE SCALE GENOMIC DNA]</scope>
    <source>
        <strain evidence="9">Gri0909</strain>
    </source>
</reference>
<feature type="domain" description="Rieske" evidence="7">
    <location>
        <begin position="45"/>
        <end position="158"/>
    </location>
</feature>
<comment type="cofactor">
    <cofactor evidence="1">
        <name>Fe cation</name>
        <dbReference type="ChEBI" id="CHEBI:24875"/>
    </cofactor>
</comment>
<evidence type="ECO:0000256" key="3">
    <source>
        <dbReference type="ARBA" id="ARBA00022723"/>
    </source>
</evidence>
<dbReference type="CDD" id="cd03469">
    <property type="entry name" value="Rieske_RO_Alpha_N"/>
    <property type="match status" value="1"/>
</dbReference>
<dbReference type="SUPFAM" id="SSF55961">
    <property type="entry name" value="Bet v1-like"/>
    <property type="match status" value="1"/>
</dbReference>
<evidence type="ECO:0000256" key="5">
    <source>
        <dbReference type="ARBA" id="ARBA00023004"/>
    </source>
</evidence>